<dbReference type="AlphaFoldDB" id="X0XTS0"/>
<feature type="non-terminal residue" evidence="1">
    <location>
        <position position="31"/>
    </location>
</feature>
<gene>
    <name evidence="1" type="ORF">S01H1_81982</name>
</gene>
<reference evidence="1" key="1">
    <citation type="journal article" date="2014" name="Front. Microbiol.">
        <title>High frequency of phylogenetically diverse reductive dehalogenase-homologous genes in deep subseafloor sedimentary metagenomes.</title>
        <authorList>
            <person name="Kawai M."/>
            <person name="Futagami T."/>
            <person name="Toyoda A."/>
            <person name="Takaki Y."/>
            <person name="Nishi S."/>
            <person name="Hori S."/>
            <person name="Arai W."/>
            <person name="Tsubouchi T."/>
            <person name="Morono Y."/>
            <person name="Uchiyama I."/>
            <person name="Ito T."/>
            <person name="Fujiyama A."/>
            <person name="Inagaki F."/>
            <person name="Takami H."/>
        </authorList>
    </citation>
    <scope>NUCLEOTIDE SEQUENCE</scope>
    <source>
        <strain evidence="1">Expedition CK06-06</strain>
    </source>
</reference>
<evidence type="ECO:0000313" key="1">
    <source>
        <dbReference type="EMBL" id="GAG46624.1"/>
    </source>
</evidence>
<dbReference type="EMBL" id="BARS01055534">
    <property type="protein sequence ID" value="GAG46624.1"/>
    <property type="molecule type" value="Genomic_DNA"/>
</dbReference>
<sequence length="31" mass="3685">MDILSMNGDPYRYRDPVFPQMLNSFHRPGET</sequence>
<organism evidence="1">
    <name type="scientific">marine sediment metagenome</name>
    <dbReference type="NCBI Taxonomy" id="412755"/>
    <lineage>
        <taxon>unclassified sequences</taxon>
        <taxon>metagenomes</taxon>
        <taxon>ecological metagenomes</taxon>
    </lineage>
</organism>
<proteinExistence type="predicted"/>
<protein>
    <submittedName>
        <fullName evidence="1">Uncharacterized protein</fullName>
    </submittedName>
</protein>
<accession>X0XTS0</accession>
<comment type="caution">
    <text evidence="1">The sequence shown here is derived from an EMBL/GenBank/DDBJ whole genome shotgun (WGS) entry which is preliminary data.</text>
</comment>
<name>X0XTS0_9ZZZZ</name>